<sequence>MRSAACRAAVVLLAMPIGSATAATCYHVVNVDFWDVLYIRSQPSHLSRATGAIASDHNGIIVATGPCRPAGADRKRQWCPVAYYPLPSVSLDGYVKAHFVRTTECPGP</sequence>
<evidence type="ECO:0000313" key="3">
    <source>
        <dbReference type="Proteomes" id="UP000188388"/>
    </source>
</evidence>
<evidence type="ECO:0000313" key="2">
    <source>
        <dbReference type="EMBL" id="SIT54090.1"/>
    </source>
</evidence>
<keyword evidence="1" id="KW-0732">Signal</keyword>
<proteinExistence type="predicted"/>
<accession>A0A1R3V2J1</accession>
<gene>
    <name evidence="2" type="ORF">BQ8794_140235</name>
</gene>
<dbReference type="STRING" id="1631249.BQ8794_140235"/>
<name>A0A1R3V2J1_9HYPH</name>
<protein>
    <submittedName>
        <fullName evidence="2">Uncharacterized protein</fullName>
    </submittedName>
</protein>
<organism evidence="2 3">
    <name type="scientific">Mesorhizobium prunaredense</name>
    <dbReference type="NCBI Taxonomy" id="1631249"/>
    <lineage>
        <taxon>Bacteria</taxon>
        <taxon>Pseudomonadati</taxon>
        <taxon>Pseudomonadota</taxon>
        <taxon>Alphaproteobacteria</taxon>
        <taxon>Hyphomicrobiales</taxon>
        <taxon>Phyllobacteriaceae</taxon>
        <taxon>Mesorhizobium</taxon>
    </lineage>
</organism>
<dbReference type="AlphaFoldDB" id="A0A1R3V2J1"/>
<keyword evidence="3" id="KW-1185">Reference proteome</keyword>
<reference evidence="3" key="1">
    <citation type="submission" date="2017-01" db="EMBL/GenBank/DDBJ databases">
        <authorList>
            <person name="Brunel B."/>
        </authorList>
    </citation>
    <scope>NUCLEOTIDE SEQUENCE [LARGE SCALE GENOMIC DNA]</scope>
</reference>
<dbReference type="EMBL" id="FTPD01000006">
    <property type="protein sequence ID" value="SIT54090.1"/>
    <property type="molecule type" value="Genomic_DNA"/>
</dbReference>
<feature type="chain" id="PRO_5013294767" evidence="1">
    <location>
        <begin position="23"/>
        <end position="108"/>
    </location>
</feature>
<evidence type="ECO:0000256" key="1">
    <source>
        <dbReference type="SAM" id="SignalP"/>
    </source>
</evidence>
<dbReference type="Proteomes" id="UP000188388">
    <property type="component" value="Unassembled WGS sequence"/>
</dbReference>
<feature type="signal peptide" evidence="1">
    <location>
        <begin position="1"/>
        <end position="22"/>
    </location>
</feature>